<accession>A0AAN1WGN0</accession>
<feature type="compositionally biased region" description="Basic and acidic residues" evidence="1">
    <location>
        <begin position="36"/>
        <end position="81"/>
    </location>
</feature>
<feature type="compositionally biased region" description="Basic residues" evidence="1">
    <location>
        <begin position="82"/>
        <end position="126"/>
    </location>
</feature>
<keyword evidence="2" id="KW-0732">Signal</keyword>
<organism evidence="3 4">
    <name type="scientific">Marinagarivorans cellulosilyticus</name>
    <dbReference type="NCBI Taxonomy" id="2721545"/>
    <lineage>
        <taxon>Bacteria</taxon>
        <taxon>Pseudomonadati</taxon>
        <taxon>Pseudomonadota</taxon>
        <taxon>Gammaproteobacteria</taxon>
        <taxon>Cellvibrionales</taxon>
        <taxon>Cellvibrionaceae</taxon>
        <taxon>Marinagarivorans</taxon>
    </lineage>
</organism>
<dbReference type="KEGG" id="marq:MARGE09_P1406"/>
<dbReference type="AlphaFoldDB" id="A0AAN1WGN0"/>
<evidence type="ECO:0000313" key="4">
    <source>
        <dbReference type="Proteomes" id="UP001320119"/>
    </source>
</evidence>
<feature type="region of interest" description="Disordered" evidence="1">
    <location>
        <begin position="35"/>
        <end position="126"/>
    </location>
</feature>
<feature type="chain" id="PRO_5042964250" evidence="2">
    <location>
        <begin position="35"/>
        <end position="216"/>
    </location>
</feature>
<dbReference type="EMBL" id="AP023086">
    <property type="protein sequence ID" value="BCD97205.1"/>
    <property type="molecule type" value="Genomic_DNA"/>
</dbReference>
<dbReference type="Proteomes" id="UP001320119">
    <property type="component" value="Chromosome"/>
</dbReference>
<reference evidence="3 4" key="1">
    <citation type="journal article" date="2022" name="IScience">
        <title>An ultrasensitive nanofiber-based assay for enzymatic hydrolysis and deep-sea microbial degradation of cellulose.</title>
        <authorList>
            <person name="Tsudome M."/>
            <person name="Tachioka M."/>
            <person name="Miyazaki M."/>
            <person name="Uchimura K."/>
            <person name="Tsuda M."/>
            <person name="Takaki Y."/>
            <person name="Deguchi S."/>
        </authorList>
    </citation>
    <scope>NUCLEOTIDE SEQUENCE [LARGE SCALE GENOMIC DNA]</scope>
    <source>
        <strain evidence="3 4">GE09</strain>
    </source>
</reference>
<evidence type="ECO:0000313" key="3">
    <source>
        <dbReference type="EMBL" id="BCD97205.1"/>
    </source>
</evidence>
<feature type="signal peptide" evidence="2">
    <location>
        <begin position="1"/>
        <end position="34"/>
    </location>
</feature>
<gene>
    <name evidence="3" type="ORF">MARGE09_P1406</name>
</gene>
<protein>
    <submittedName>
        <fullName evidence="3">Uncharacterized protein</fullName>
    </submittedName>
</protein>
<sequence>MKVFDIPFTTTIKSYSLRALITAALVSVGSVSWAGDHGHKDRHRDNNQHREQRRDNHREDRARQHEREGHRDNRRHAEQRDKHRHHAKHRHHEQNRRHDAHKRHDHHFYSPPRHHDKHRKHHHKHHAKRYHHSRYHNHHAKRHVRHHGSHEAAFLLGGVILGAVLSDVSNGHNDYYYDGRDTRSYRNLRAQTCYRSYYENGRRVLVETSRDYCVAY</sequence>
<keyword evidence="4" id="KW-1185">Reference proteome</keyword>
<evidence type="ECO:0000256" key="2">
    <source>
        <dbReference type="SAM" id="SignalP"/>
    </source>
</evidence>
<name>A0AAN1WGN0_9GAMM</name>
<evidence type="ECO:0000256" key="1">
    <source>
        <dbReference type="SAM" id="MobiDB-lite"/>
    </source>
</evidence>
<proteinExistence type="predicted"/>